<dbReference type="RefSeq" id="WP_006572323.1">
    <property type="nucleotide sequence ID" value="NZ_AAXG02000011.1"/>
</dbReference>
<evidence type="ECO:0000313" key="3">
    <source>
        <dbReference type="Proteomes" id="UP000003639"/>
    </source>
</evidence>
<accession>A6NU96</accession>
<feature type="region of interest" description="Disordered" evidence="1">
    <location>
        <begin position="147"/>
        <end position="168"/>
    </location>
</feature>
<dbReference type="AlphaFoldDB" id="A6NU96"/>
<protein>
    <submittedName>
        <fullName evidence="2">Uncharacterized protein</fullName>
    </submittedName>
</protein>
<dbReference type="STRING" id="411467.BACCAP_01778"/>
<evidence type="ECO:0000313" key="2">
    <source>
        <dbReference type="EMBL" id="EDN00443.1"/>
    </source>
</evidence>
<keyword evidence="3" id="KW-1185">Reference proteome</keyword>
<gene>
    <name evidence="2" type="ORF">BACCAP_01778</name>
</gene>
<dbReference type="OrthoDB" id="2594680at2"/>
<proteinExistence type="predicted"/>
<organism evidence="2 3">
    <name type="scientific">Pseudoflavonifractor capillosus ATCC 29799</name>
    <dbReference type="NCBI Taxonomy" id="411467"/>
    <lineage>
        <taxon>Bacteria</taxon>
        <taxon>Bacillati</taxon>
        <taxon>Bacillota</taxon>
        <taxon>Clostridia</taxon>
        <taxon>Eubacteriales</taxon>
        <taxon>Oscillospiraceae</taxon>
        <taxon>Pseudoflavonifractor</taxon>
    </lineage>
</organism>
<evidence type="ECO:0000256" key="1">
    <source>
        <dbReference type="SAM" id="MobiDB-lite"/>
    </source>
</evidence>
<dbReference type="EMBL" id="AAXG02000011">
    <property type="protein sequence ID" value="EDN00443.1"/>
    <property type="molecule type" value="Genomic_DNA"/>
</dbReference>
<dbReference type="eggNOG" id="ENOG5033Q69">
    <property type="taxonomic scope" value="Bacteria"/>
</dbReference>
<name>A6NU96_9FIRM</name>
<reference evidence="2 3" key="1">
    <citation type="submission" date="2007-04" db="EMBL/GenBank/DDBJ databases">
        <authorList>
            <person name="Fulton L."/>
            <person name="Clifton S."/>
            <person name="Fulton B."/>
            <person name="Xu J."/>
            <person name="Minx P."/>
            <person name="Pepin K.H."/>
            <person name="Johnson M."/>
            <person name="Thiruvilangam P."/>
            <person name="Bhonagiri V."/>
            <person name="Nash W.E."/>
            <person name="Mardis E.R."/>
            <person name="Wilson R.K."/>
        </authorList>
    </citation>
    <scope>NUCLEOTIDE SEQUENCE [LARGE SCALE GENOMIC DNA]</scope>
    <source>
        <strain evidence="2 3">ATCC 29799</strain>
    </source>
</reference>
<sequence>MSDEQDQYGKFTFYDPSDGNIDPLFTTKLQEDAQVGCLRGVFLGENVGDDVMVTWLQNSRKLDGPSFHRELHGLIDELRSRKILNSVPEMESFCQAHPEARMSDRHTFYAFRLDSSKYRYHLRLFPDKQKFYIFCYQTDRMREDRPTPDLNYLYRGRTKRRSGKEERE</sequence>
<comment type="caution">
    <text evidence="2">The sequence shown here is derived from an EMBL/GenBank/DDBJ whole genome shotgun (WGS) entry which is preliminary data.</text>
</comment>
<reference evidence="2 3" key="2">
    <citation type="submission" date="2007-06" db="EMBL/GenBank/DDBJ databases">
        <title>Draft genome sequence of Pseudoflavonifractor capillosus ATCC 29799.</title>
        <authorList>
            <person name="Sudarsanam P."/>
            <person name="Ley R."/>
            <person name="Guruge J."/>
            <person name="Turnbaugh P.J."/>
            <person name="Mahowald M."/>
            <person name="Liep D."/>
            <person name="Gordon J."/>
        </authorList>
    </citation>
    <scope>NUCLEOTIDE SEQUENCE [LARGE SCALE GENOMIC DNA]</scope>
    <source>
        <strain evidence="2 3">ATCC 29799</strain>
    </source>
</reference>
<dbReference type="Proteomes" id="UP000003639">
    <property type="component" value="Unassembled WGS sequence"/>
</dbReference>